<comment type="catalytic activity">
    <reaction evidence="7">
        <text>(2R)-O-phospho-3-sulfolactate + H2O = (2R)-3-sulfolactate + phosphate</text>
        <dbReference type="Rhea" id="RHEA:23416"/>
        <dbReference type="ChEBI" id="CHEBI:15377"/>
        <dbReference type="ChEBI" id="CHEBI:15597"/>
        <dbReference type="ChEBI" id="CHEBI:43474"/>
        <dbReference type="ChEBI" id="CHEBI:58738"/>
        <dbReference type="EC" id="3.1.3.71"/>
    </reaction>
</comment>
<dbReference type="InterPro" id="IPR036702">
    <property type="entry name" value="ComB-like_sf"/>
</dbReference>
<dbReference type="Pfam" id="PF04029">
    <property type="entry name" value="2-ph_phosp"/>
    <property type="match status" value="1"/>
</dbReference>
<proteinExistence type="inferred from homology"/>
<evidence type="ECO:0000313" key="8">
    <source>
        <dbReference type="EMBL" id="TDC77067.1"/>
    </source>
</evidence>
<keyword evidence="5" id="KW-0378">Hydrolase</keyword>
<dbReference type="PANTHER" id="PTHR37311">
    <property type="entry name" value="2-PHOSPHOSULFOLACTATE PHOSPHATASE-RELATED"/>
    <property type="match status" value="1"/>
</dbReference>
<reference evidence="8 9" key="1">
    <citation type="submission" date="2019-03" db="EMBL/GenBank/DDBJ databases">
        <title>Draft genome sequences of novel Actinobacteria.</title>
        <authorList>
            <person name="Sahin N."/>
            <person name="Ay H."/>
            <person name="Saygin H."/>
        </authorList>
    </citation>
    <scope>NUCLEOTIDE SEQUENCE [LARGE SCALE GENOMIC DNA]</scope>
    <source>
        <strain evidence="8 9">DSM 41900</strain>
    </source>
</reference>
<dbReference type="EMBL" id="SMKI01000062">
    <property type="protein sequence ID" value="TDC77067.1"/>
    <property type="molecule type" value="Genomic_DNA"/>
</dbReference>
<evidence type="ECO:0000313" key="9">
    <source>
        <dbReference type="Proteomes" id="UP000295345"/>
    </source>
</evidence>
<accession>A0A4R4THJ0</accession>
<keyword evidence="9" id="KW-1185">Reference proteome</keyword>
<dbReference type="Gene3D" id="3.90.1560.10">
    <property type="entry name" value="ComB-like"/>
    <property type="match status" value="1"/>
</dbReference>
<dbReference type="GO" id="GO:0050545">
    <property type="term" value="F:sulfopyruvate decarboxylase activity"/>
    <property type="evidence" value="ECO:0007669"/>
    <property type="project" value="TreeGrafter"/>
</dbReference>
<evidence type="ECO:0000256" key="4">
    <source>
        <dbReference type="ARBA" id="ARBA00021948"/>
    </source>
</evidence>
<dbReference type="AlphaFoldDB" id="A0A4R4THJ0"/>
<dbReference type="InterPro" id="IPR005238">
    <property type="entry name" value="ComB-like"/>
</dbReference>
<protein>
    <recommendedName>
        <fullName evidence="4">Probable 2-phosphosulfolactate phosphatase</fullName>
        <ecNumber evidence="3">3.1.3.71</ecNumber>
    </recommendedName>
</protein>
<dbReference type="GO" id="GO:0050532">
    <property type="term" value="F:2-phosphosulfolactate phosphatase activity"/>
    <property type="evidence" value="ECO:0007669"/>
    <property type="project" value="UniProtKB-EC"/>
</dbReference>
<name>A0A4R4THJ0_9ACTN</name>
<dbReference type="RefSeq" id="WP_132817250.1">
    <property type="nucleotide sequence ID" value="NZ_SMKI01000062.1"/>
</dbReference>
<sequence length="226" mass="24092">MRHHLSGIPELTEQPAVAVVIDVMRAFTVTAWAFARGAERIALAASDDEALALRRLHPEWLAVKDGAPAPGFDAVNSPAMMAERDLTGRTLVLRTTAGTVGARAVADTPLVLCASFAVADATARFLRAREVREATFVVTGDEGRAEEDRACAEYIARRVDDEGVDAAPYLARARASDAAADLTNGVRRGVHPDDVAFCLDADRFPFAMVAGREDGLLVLRPVPTAA</sequence>
<evidence type="ECO:0000256" key="5">
    <source>
        <dbReference type="ARBA" id="ARBA00022801"/>
    </source>
</evidence>
<evidence type="ECO:0000256" key="1">
    <source>
        <dbReference type="ARBA" id="ARBA00001946"/>
    </source>
</evidence>
<comment type="similarity">
    <text evidence="2">Belongs to the ComB family.</text>
</comment>
<dbReference type="OrthoDB" id="3293539at2"/>
<dbReference type="Proteomes" id="UP000295345">
    <property type="component" value="Unassembled WGS sequence"/>
</dbReference>
<dbReference type="EC" id="3.1.3.71" evidence="3"/>
<dbReference type="PANTHER" id="PTHR37311:SF1">
    <property type="entry name" value="2-PHOSPHOSULFOLACTATE PHOSPHATASE-RELATED"/>
    <property type="match status" value="1"/>
</dbReference>
<evidence type="ECO:0000256" key="7">
    <source>
        <dbReference type="ARBA" id="ARBA00033711"/>
    </source>
</evidence>
<gene>
    <name evidence="8" type="ORF">E1283_08215</name>
</gene>
<dbReference type="GO" id="GO:0000287">
    <property type="term" value="F:magnesium ion binding"/>
    <property type="evidence" value="ECO:0007669"/>
    <property type="project" value="InterPro"/>
</dbReference>
<comment type="caution">
    <text evidence="8">The sequence shown here is derived from an EMBL/GenBank/DDBJ whole genome shotgun (WGS) entry which is preliminary data.</text>
</comment>
<keyword evidence="6" id="KW-0460">Magnesium</keyword>
<evidence type="ECO:0000256" key="6">
    <source>
        <dbReference type="ARBA" id="ARBA00022842"/>
    </source>
</evidence>
<organism evidence="8 9">
    <name type="scientific">Streptomyces hainanensis</name>
    <dbReference type="NCBI Taxonomy" id="402648"/>
    <lineage>
        <taxon>Bacteria</taxon>
        <taxon>Bacillati</taxon>
        <taxon>Actinomycetota</taxon>
        <taxon>Actinomycetes</taxon>
        <taxon>Kitasatosporales</taxon>
        <taxon>Streptomycetaceae</taxon>
        <taxon>Streptomyces</taxon>
    </lineage>
</organism>
<dbReference type="SUPFAM" id="SSF142823">
    <property type="entry name" value="ComB-like"/>
    <property type="match status" value="1"/>
</dbReference>
<comment type="cofactor">
    <cofactor evidence="1">
        <name>Mg(2+)</name>
        <dbReference type="ChEBI" id="CHEBI:18420"/>
    </cofactor>
</comment>
<evidence type="ECO:0000256" key="2">
    <source>
        <dbReference type="ARBA" id="ARBA00009997"/>
    </source>
</evidence>
<evidence type="ECO:0000256" key="3">
    <source>
        <dbReference type="ARBA" id="ARBA00012953"/>
    </source>
</evidence>